<feature type="compositionally biased region" description="Low complexity" evidence="1">
    <location>
        <begin position="167"/>
        <end position="178"/>
    </location>
</feature>
<dbReference type="RefSeq" id="XP_007782811.1">
    <property type="nucleotide sequence ID" value="XM_007784621.1"/>
</dbReference>
<feature type="transmembrane region" description="Helical" evidence="2">
    <location>
        <begin position="24"/>
        <end position="47"/>
    </location>
</feature>
<reference evidence="4" key="1">
    <citation type="submission" date="2012-06" db="EMBL/GenBank/DDBJ databases">
        <title>The genome sequence of Coniosporium apollinis CBS 100218.</title>
        <authorList>
            <consortium name="The Broad Institute Genome Sequencing Platform"/>
            <person name="Cuomo C."/>
            <person name="Gorbushina A."/>
            <person name="Noack S."/>
            <person name="Walker B."/>
            <person name="Young S.K."/>
            <person name="Zeng Q."/>
            <person name="Gargeya S."/>
            <person name="Fitzgerald M."/>
            <person name="Haas B."/>
            <person name="Abouelleil A."/>
            <person name="Alvarado L."/>
            <person name="Arachchi H.M."/>
            <person name="Berlin A.M."/>
            <person name="Chapman S.B."/>
            <person name="Goldberg J."/>
            <person name="Griggs A."/>
            <person name="Gujja S."/>
            <person name="Hansen M."/>
            <person name="Howarth C."/>
            <person name="Imamovic A."/>
            <person name="Larimer J."/>
            <person name="McCowan C."/>
            <person name="Montmayeur A."/>
            <person name="Murphy C."/>
            <person name="Neiman D."/>
            <person name="Pearson M."/>
            <person name="Priest M."/>
            <person name="Roberts A."/>
            <person name="Saif S."/>
            <person name="Shea T."/>
            <person name="Sisk P."/>
            <person name="Sykes S."/>
            <person name="Wortman J."/>
            <person name="Nusbaum C."/>
            <person name="Birren B."/>
        </authorList>
    </citation>
    <scope>NUCLEOTIDE SEQUENCE [LARGE SCALE GENOMIC DNA]</scope>
    <source>
        <strain evidence="4">CBS 100218</strain>
    </source>
</reference>
<dbReference type="EMBL" id="JH767587">
    <property type="protein sequence ID" value="EON67494.1"/>
    <property type="molecule type" value="Genomic_DNA"/>
</dbReference>
<evidence type="ECO:0000256" key="2">
    <source>
        <dbReference type="SAM" id="Phobius"/>
    </source>
</evidence>
<dbReference type="GeneID" id="19904059"/>
<evidence type="ECO:0000256" key="1">
    <source>
        <dbReference type="SAM" id="MobiDB-lite"/>
    </source>
</evidence>
<protein>
    <submittedName>
        <fullName evidence="3">Uncharacterized protein</fullName>
    </submittedName>
</protein>
<keyword evidence="2" id="KW-0472">Membrane</keyword>
<feature type="compositionally biased region" description="Basic and acidic residues" evidence="1">
    <location>
        <begin position="156"/>
        <end position="166"/>
    </location>
</feature>
<keyword evidence="4" id="KW-1185">Reference proteome</keyword>
<feature type="region of interest" description="Disordered" evidence="1">
    <location>
        <begin position="54"/>
        <end position="181"/>
    </location>
</feature>
<gene>
    <name evidence="3" type="ORF">W97_06748</name>
</gene>
<keyword evidence="2" id="KW-0812">Transmembrane</keyword>
<feature type="region of interest" description="Disordered" evidence="1">
    <location>
        <begin position="194"/>
        <end position="232"/>
    </location>
</feature>
<name>R7Z0B8_CONA1</name>
<keyword evidence="2" id="KW-1133">Transmembrane helix</keyword>
<dbReference type="HOGENOM" id="CLU_1038336_0_0_1"/>
<dbReference type="Proteomes" id="UP000016924">
    <property type="component" value="Unassembled WGS sequence"/>
</dbReference>
<feature type="compositionally biased region" description="Polar residues" evidence="1">
    <location>
        <begin position="208"/>
        <end position="218"/>
    </location>
</feature>
<organism evidence="3 4">
    <name type="scientific">Coniosporium apollinis (strain CBS 100218)</name>
    <name type="common">Rock-inhabiting black yeast</name>
    <dbReference type="NCBI Taxonomy" id="1168221"/>
    <lineage>
        <taxon>Eukaryota</taxon>
        <taxon>Fungi</taxon>
        <taxon>Dikarya</taxon>
        <taxon>Ascomycota</taxon>
        <taxon>Pezizomycotina</taxon>
        <taxon>Dothideomycetes</taxon>
        <taxon>Dothideomycetes incertae sedis</taxon>
        <taxon>Coniosporium</taxon>
    </lineage>
</organism>
<evidence type="ECO:0000313" key="4">
    <source>
        <dbReference type="Proteomes" id="UP000016924"/>
    </source>
</evidence>
<accession>R7Z0B8</accession>
<proteinExistence type="predicted"/>
<dbReference type="AlphaFoldDB" id="R7Z0B8"/>
<sequence>MSPTLFARKNLGADAPPIPTDPTATALIVVFTIFVVIVLAAGVIAYLRRRARHPPAQAEICQPGKRNPRAPPNRQTSALLHPDLTRQNPDTETAAEKARSSPDMFSPPGRERSHSASDLRICVPEPETLPRSERRRSSSTQRLLPLDILPVPARTVQEERWGENRSRSSSGSSNSGSGLDSEDVDRLVAEANGSEASAVTVTRHLRNTPATSLLTPSIGTRKSGGKGGGRYYPISMEVQETDVGSLKGLKKEDMRRLASLRDSGLFPA</sequence>
<evidence type="ECO:0000313" key="3">
    <source>
        <dbReference type="EMBL" id="EON67494.1"/>
    </source>
</evidence>